<evidence type="ECO:0000313" key="1">
    <source>
        <dbReference type="EMBL" id="CAG8470167.1"/>
    </source>
</evidence>
<accession>A0ACA9KFG7</accession>
<feature type="non-terminal residue" evidence="1">
    <location>
        <position position="1"/>
    </location>
</feature>
<comment type="caution">
    <text evidence="1">The sequence shown here is derived from an EMBL/GenBank/DDBJ whole genome shotgun (WGS) entry which is preliminary data.</text>
</comment>
<keyword evidence="2" id="KW-1185">Reference proteome</keyword>
<proteinExistence type="predicted"/>
<dbReference type="EMBL" id="CAJVPU010001066">
    <property type="protein sequence ID" value="CAG8470167.1"/>
    <property type="molecule type" value="Genomic_DNA"/>
</dbReference>
<gene>
    <name evidence="1" type="ORF">DHETER_LOCUS1676</name>
</gene>
<protein>
    <submittedName>
        <fullName evidence="1">99_t:CDS:1</fullName>
    </submittedName>
</protein>
<organism evidence="1 2">
    <name type="scientific">Dentiscutata heterogama</name>
    <dbReference type="NCBI Taxonomy" id="1316150"/>
    <lineage>
        <taxon>Eukaryota</taxon>
        <taxon>Fungi</taxon>
        <taxon>Fungi incertae sedis</taxon>
        <taxon>Mucoromycota</taxon>
        <taxon>Glomeromycotina</taxon>
        <taxon>Glomeromycetes</taxon>
        <taxon>Diversisporales</taxon>
        <taxon>Gigasporaceae</taxon>
        <taxon>Dentiscutata</taxon>
    </lineage>
</organism>
<name>A0ACA9KFG7_9GLOM</name>
<reference evidence="1" key="1">
    <citation type="submission" date="2021-06" db="EMBL/GenBank/DDBJ databases">
        <authorList>
            <person name="Kallberg Y."/>
            <person name="Tangrot J."/>
            <person name="Rosling A."/>
        </authorList>
    </citation>
    <scope>NUCLEOTIDE SEQUENCE</scope>
    <source>
        <strain evidence="1">IL203A</strain>
    </source>
</reference>
<evidence type="ECO:0000313" key="2">
    <source>
        <dbReference type="Proteomes" id="UP000789702"/>
    </source>
</evidence>
<dbReference type="Proteomes" id="UP000789702">
    <property type="component" value="Unassembled WGS sequence"/>
</dbReference>
<sequence length="90" mass="10168">SLKLHSVTQTNPEQPQIKFENLPKDPGQLLVMLLNSDKSLDLLLTVEDSTFLNDAITKAVRYNNRSTVSVGVPMQIDTIRFKPLSEEEKK</sequence>